<comment type="caution">
    <text evidence="1">The sequence shown here is derived from an EMBL/GenBank/DDBJ whole genome shotgun (WGS) entry which is preliminary data.</text>
</comment>
<dbReference type="InterPro" id="IPR011009">
    <property type="entry name" value="Kinase-like_dom_sf"/>
</dbReference>
<organism evidence="1 2">
    <name type="scientific">Amycolatopsis rubida</name>
    <dbReference type="NCBI Taxonomy" id="112413"/>
    <lineage>
        <taxon>Bacteria</taxon>
        <taxon>Bacillati</taxon>
        <taxon>Actinomycetota</taxon>
        <taxon>Actinomycetes</taxon>
        <taxon>Pseudonocardiales</taxon>
        <taxon>Pseudonocardiaceae</taxon>
        <taxon>Amycolatopsis</taxon>
    </lineage>
</organism>
<dbReference type="EMBL" id="JAAGNC010000188">
    <property type="protein sequence ID" value="NEC61026.1"/>
    <property type="molecule type" value="Genomic_DNA"/>
</dbReference>
<keyword evidence="2" id="KW-1185">Reference proteome</keyword>
<protein>
    <recommendedName>
        <fullName evidence="3">Aminoglycoside phosphotransferase domain-containing protein</fullName>
    </recommendedName>
</protein>
<evidence type="ECO:0000313" key="1">
    <source>
        <dbReference type="EMBL" id="NEC61026.1"/>
    </source>
</evidence>
<sequence>MERFSWDALPTAVHSEVLQNLGPVEVVRDVEQGQNSSLAVVLRTDLGPVFLKGVRGRSPQMRWLRNEAEAVDLAPGLAPAKRFSTNVVDTDADELWFIVGFEYVNGRPADLTPDSDDLPVVGSTVANLSAFSGGPLQPLAKRWALADWWTKFADERPDEVRGWDLVEMTEWSGSAADLVDGSSLLHTDLHEHQFMIDDASSTVRVVDWGRPASGAAWVDTAFLVIRLVAAGHTPEAAEEWAATVPAWRARTDKGVTAFASYVAGLWSYRAASTPFPGATRLSVAAREYARYRLSM</sequence>
<evidence type="ECO:0000313" key="2">
    <source>
        <dbReference type="Proteomes" id="UP000470404"/>
    </source>
</evidence>
<accession>A0ABX0BZX1</accession>
<dbReference type="SUPFAM" id="SSF56112">
    <property type="entry name" value="Protein kinase-like (PK-like)"/>
    <property type="match status" value="1"/>
</dbReference>
<dbReference type="Proteomes" id="UP000470404">
    <property type="component" value="Unassembled WGS sequence"/>
</dbReference>
<name>A0ABX0BZX1_9PSEU</name>
<reference evidence="1 2" key="1">
    <citation type="submission" date="2020-01" db="EMBL/GenBank/DDBJ databases">
        <title>Insect and environment-associated Actinomycetes.</title>
        <authorList>
            <person name="Currrie C."/>
            <person name="Chevrette M."/>
            <person name="Carlson C."/>
            <person name="Stubbendieck R."/>
            <person name="Wendt-Pienkowski E."/>
        </authorList>
    </citation>
    <scope>NUCLEOTIDE SEQUENCE [LARGE SCALE GENOMIC DNA]</scope>
    <source>
        <strain evidence="1 2">SID8386</strain>
    </source>
</reference>
<evidence type="ECO:0008006" key="3">
    <source>
        <dbReference type="Google" id="ProtNLM"/>
    </source>
</evidence>
<proteinExistence type="predicted"/>
<dbReference type="RefSeq" id="WP_067594365.1">
    <property type="nucleotide sequence ID" value="NZ_JAAGNC010000188.1"/>
</dbReference>
<gene>
    <name evidence="1" type="ORF">G3I59_36880</name>
</gene>
<dbReference type="Gene3D" id="3.90.1200.10">
    <property type="match status" value="1"/>
</dbReference>